<dbReference type="GeneID" id="103517514"/>
<sequence length="496" mass="58140">MTQWKTHININKCNIGEVNIQQGIYQGDGLSPLWFCLALNPLSMLLKNTKLGYRPKIKDDVRISHLLFIDDMKLFAENEKDLTKMLETAEKFNDTVGMKFNVDKCAIMKIHRGKVISDESRIAQIPTMTSDEQYKYLGIHENQKINHSQLKVQFTEEYRKRITKLLNTSLNGKNMIHAINTYAVPALTYSFGVVKWRWRQRTGEYIKLMCMKLEINMEKRLRASQDKTMKKIIEVDKKFTPLNLTTETTPENVMGKEQLKEQWKSKALHGRYPKSLENEMVDREMSLEYMRKGYLFAETEGFLTAIQDRVIRTKNYEKHILKLDGVVDRCRKCKVHNETIEHVIGGCSALADNVYLGRHNQVAKIIHIELAKKYELIQDPLPFYKYTPEPVLESRDYLLYWDRTILTDKTVDHNKPDIVFINKKENKGIMIDVAVPLTHNIQKTEVEKVRKYEELKEDMKRTWKLTNITIIPIVISSEGVTSKCFKENLERLRDLK</sequence>
<gene>
    <name evidence="3" type="primary">LOC103517514</name>
</gene>
<evidence type="ECO:0000313" key="3">
    <source>
        <dbReference type="RefSeq" id="XP_008480774.1"/>
    </source>
</evidence>
<reference evidence="3" key="1">
    <citation type="submission" date="2025-08" db="UniProtKB">
        <authorList>
            <consortium name="RefSeq"/>
        </authorList>
    </citation>
    <scope>IDENTIFICATION</scope>
</reference>
<protein>
    <submittedName>
        <fullName evidence="3">Uncharacterized protein LOC103517514</fullName>
    </submittedName>
</protein>
<feature type="domain" description="Reverse transcriptase" evidence="1">
    <location>
        <begin position="1"/>
        <end position="141"/>
    </location>
</feature>
<dbReference type="KEGG" id="dci:103517514"/>
<dbReference type="RefSeq" id="XP_008480774.1">
    <property type="nucleotide sequence ID" value="XM_008482552.1"/>
</dbReference>
<organism evidence="2 3">
    <name type="scientific">Diaphorina citri</name>
    <name type="common">Asian citrus psyllid</name>
    <dbReference type="NCBI Taxonomy" id="121845"/>
    <lineage>
        <taxon>Eukaryota</taxon>
        <taxon>Metazoa</taxon>
        <taxon>Ecdysozoa</taxon>
        <taxon>Arthropoda</taxon>
        <taxon>Hexapoda</taxon>
        <taxon>Insecta</taxon>
        <taxon>Pterygota</taxon>
        <taxon>Neoptera</taxon>
        <taxon>Paraneoptera</taxon>
        <taxon>Hemiptera</taxon>
        <taxon>Sternorrhyncha</taxon>
        <taxon>Psylloidea</taxon>
        <taxon>Psyllidae</taxon>
        <taxon>Diaphorininae</taxon>
        <taxon>Diaphorina</taxon>
    </lineage>
</organism>
<dbReference type="PANTHER" id="PTHR35450:SF2">
    <property type="entry name" value="REVERSE TRANSCRIPTASE DOMAIN-CONTAINING PROTEIN"/>
    <property type="match status" value="1"/>
</dbReference>
<evidence type="ECO:0000313" key="2">
    <source>
        <dbReference type="Proteomes" id="UP000079169"/>
    </source>
</evidence>
<dbReference type="STRING" id="121845.A0A1S3DFN1"/>
<keyword evidence="2" id="KW-1185">Reference proteome</keyword>
<proteinExistence type="predicted"/>
<dbReference type="Pfam" id="PF00078">
    <property type="entry name" value="RVT_1"/>
    <property type="match status" value="1"/>
</dbReference>
<accession>A0A1S3DFN1</accession>
<evidence type="ECO:0000259" key="1">
    <source>
        <dbReference type="PROSITE" id="PS50878"/>
    </source>
</evidence>
<dbReference type="PaxDb" id="121845-A0A1S3DFN1"/>
<dbReference type="InterPro" id="IPR000477">
    <property type="entry name" value="RT_dom"/>
</dbReference>
<dbReference type="AlphaFoldDB" id="A0A1S3DFN1"/>
<dbReference type="OMA" id="WKTHINI"/>
<name>A0A1S3DFN1_DIACI</name>
<dbReference type="Proteomes" id="UP000079169">
    <property type="component" value="Unplaced"/>
</dbReference>
<dbReference type="PROSITE" id="PS50878">
    <property type="entry name" value="RT_POL"/>
    <property type="match status" value="1"/>
</dbReference>
<dbReference type="PANTHER" id="PTHR35450">
    <property type="entry name" value="REVERSE TRANSCRIPTASE DOMAIN-CONTAINING PROTEIN"/>
    <property type="match status" value="1"/>
</dbReference>